<evidence type="ECO:0000259" key="3">
    <source>
        <dbReference type="Pfam" id="PF01979"/>
    </source>
</evidence>
<dbReference type="InterPro" id="IPR011059">
    <property type="entry name" value="Metal-dep_hydrolase_composite"/>
</dbReference>
<comment type="caution">
    <text evidence="4">The sequence shown here is derived from an EMBL/GenBank/DDBJ whole genome shotgun (WGS) entry which is preliminary data.</text>
</comment>
<feature type="signal peptide" evidence="2">
    <location>
        <begin position="1"/>
        <end position="31"/>
    </location>
</feature>
<dbReference type="GO" id="GO:0016810">
    <property type="term" value="F:hydrolase activity, acting on carbon-nitrogen (but not peptide) bonds"/>
    <property type="evidence" value="ECO:0007669"/>
    <property type="project" value="InterPro"/>
</dbReference>
<dbReference type="Pfam" id="PF01979">
    <property type="entry name" value="Amidohydro_1"/>
    <property type="match status" value="1"/>
</dbReference>
<dbReference type="EMBL" id="JAAAUY010000228">
    <property type="protein sequence ID" value="KAF9332990.1"/>
    <property type="molecule type" value="Genomic_DNA"/>
</dbReference>
<accession>A0A9P5VN57</accession>
<dbReference type="Gene3D" id="3.20.20.140">
    <property type="entry name" value="Metal-dependent hydrolases"/>
    <property type="match status" value="1"/>
</dbReference>
<protein>
    <recommendedName>
        <fullName evidence="3">Amidohydrolase-related domain-containing protein</fullName>
    </recommendedName>
</protein>
<feature type="domain" description="Amidohydrolase-related" evidence="3">
    <location>
        <begin position="113"/>
        <end position="484"/>
    </location>
</feature>
<dbReference type="InterPro" id="IPR032466">
    <property type="entry name" value="Metal_Hydrolase"/>
</dbReference>
<dbReference type="AlphaFoldDB" id="A0A9P5VN57"/>
<keyword evidence="5" id="KW-1185">Reference proteome</keyword>
<gene>
    <name evidence="4" type="ORF">BG006_004119</name>
</gene>
<proteinExistence type="predicted"/>
<feature type="chain" id="PRO_5040325374" description="Amidohydrolase-related domain-containing protein" evidence="2">
    <location>
        <begin position="32"/>
        <end position="549"/>
    </location>
</feature>
<name>A0A9P5VN57_9FUNG</name>
<keyword evidence="2" id="KW-0732">Signal</keyword>
<dbReference type="Proteomes" id="UP000696485">
    <property type="component" value="Unassembled WGS sequence"/>
</dbReference>
<dbReference type="SUPFAM" id="SSF51556">
    <property type="entry name" value="Metallo-dependent hydrolases"/>
    <property type="match status" value="1"/>
</dbReference>
<sequence>MATLSKPKPSRRAWIPLALCCAALAFLQASALPVDTTDPVTPLNIAAAHSRGSKPTSILLKGGTIIAYNDQEHDLDIIRDGSLLIVNDRITAVGKDIGDVPAGTEIVDVAGGIITPGFVDTHKHSWQHLYQTMEPDITLGEYVWKYSSTAKITMHLDVQDIYSSTKMSLMDSLNGGVTSILDHGHATFTPKHIEGMMNATIESGARVWQAYTVMPVHSRKEDKFKLDYTGVNRNGWRWKQLQALAKQAPWADGRVQLGLAWESGRTVQEARHGFEQARDLNLSVVTVHHVGFPIQPDSGYMAKPIYQLNEWGFLNSTYPIVFSHGTLVDGGDLSLLRKNNHFVSVTPESEHHFAHGQLFAHRVLTQGALGTDVSATFSSDMITQMRLQLQSTRNLLANPVHYNMRYANNTAMTVKQAFLLGTRNGGLALHRPDIGVIKKGAKADVVVFSSDNPAFSAFYDPVAAVVLHSHVGHIQHVLVDGRWVKRDFKLQGVDWPKIKADFEAAARKVQKISDNEDWAAVRQETWSALHVTDDMEEAVPRVSVDPSQL</sequence>
<evidence type="ECO:0000256" key="1">
    <source>
        <dbReference type="ARBA" id="ARBA00022801"/>
    </source>
</evidence>
<dbReference type="PANTHER" id="PTHR43794:SF11">
    <property type="entry name" value="AMIDOHYDROLASE-RELATED DOMAIN-CONTAINING PROTEIN"/>
    <property type="match status" value="1"/>
</dbReference>
<dbReference type="Gene3D" id="2.30.40.10">
    <property type="entry name" value="Urease, subunit C, domain 1"/>
    <property type="match status" value="1"/>
</dbReference>
<evidence type="ECO:0000256" key="2">
    <source>
        <dbReference type="SAM" id="SignalP"/>
    </source>
</evidence>
<dbReference type="InterPro" id="IPR006680">
    <property type="entry name" value="Amidohydro-rel"/>
</dbReference>
<keyword evidence="1" id="KW-0378">Hydrolase</keyword>
<reference evidence="4" key="1">
    <citation type="journal article" date="2020" name="Fungal Divers.">
        <title>Resolving the Mortierellaceae phylogeny through synthesis of multi-gene phylogenetics and phylogenomics.</title>
        <authorList>
            <person name="Vandepol N."/>
            <person name="Liber J."/>
            <person name="Desiro A."/>
            <person name="Na H."/>
            <person name="Kennedy M."/>
            <person name="Barry K."/>
            <person name="Grigoriev I.V."/>
            <person name="Miller A.N."/>
            <person name="O'Donnell K."/>
            <person name="Stajich J.E."/>
            <person name="Bonito G."/>
        </authorList>
    </citation>
    <scope>NUCLEOTIDE SEQUENCE</scope>
    <source>
        <strain evidence="4">NVP1</strain>
    </source>
</reference>
<dbReference type="SUPFAM" id="SSF51338">
    <property type="entry name" value="Composite domain of metallo-dependent hydrolases"/>
    <property type="match status" value="2"/>
</dbReference>
<dbReference type="PANTHER" id="PTHR43794">
    <property type="entry name" value="AMINOHYDROLASE SSNA-RELATED"/>
    <property type="match status" value="1"/>
</dbReference>
<organism evidence="4 5">
    <name type="scientific">Podila minutissima</name>
    <dbReference type="NCBI Taxonomy" id="64525"/>
    <lineage>
        <taxon>Eukaryota</taxon>
        <taxon>Fungi</taxon>
        <taxon>Fungi incertae sedis</taxon>
        <taxon>Mucoromycota</taxon>
        <taxon>Mortierellomycotina</taxon>
        <taxon>Mortierellomycetes</taxon>
        <taxon>Mortierellales</taxon>
        <taxon>Mortierellaceae</taxon>
        <taxon>Podila</taxon>
    </lineage>
</organism>
<evidence type="ECO:0000313" key="4">
    <source>
        <dbReference type="EMBL" id="KAF9332990.1"/>
    </source>
</evidence>
<dbReference type="InterPro" id="IPR050287">
    <property type="entry name" value="MTA/SAH_deaminase"/>
</dbReference>
<evidence type="ECO:0000313" key="5">
    <source>
        <dbReference type="Proteomes" id="UP000696485"/>
    </source>
</evidence>